<dbReference type="PROSITE" id="PS50132">
    <property type="entry name" value="RGS"/>
    <property type="match status" value="1"/>
</dbReference>
<dbReference type="SMART" id="SM00315">
    <property type="entry name" value="RGS"/>
    <property type="match status" value="1"/>
</dbReference>
<dbReference type="OrthoDB" id="10266999at2759"/>
<dbReference type="PANTHER" id="PTHR39466">
    <property type="entry name" value="RGS DOMAIN-CONTAINING PROTEIN"/>
    <property type="match status" value="1"/>
</dbReference>
<evidence type="ECO:0000259" key="2">
    <source>
        <dbReference type="PROSITE" id="PS50132"/>
    </source>
</evidence>
<feature type="transmembrane region" description="Helical" evidence="1">
    <location>
        <begin position="268"/>
        <end position="287"/>
    </location>
</feature>
<dbReference type="SUPFAM" id="SSF48097">
    <property type="entry name" value="Regulator of G-protein signaling, RGS"/>
    <property type="match status" value="1"/>
</dbReference>
<dbReference type="Gene3D" id="1.10.167.10">
    <property type="entry name" value="Regulator of G-protein Signalling 4, domain 2"/>
    <property type="match status" value="1"/>
</dbReference>
<protein>
    <recommendedName>
        <fullName evidence="2">RGS domain-containing protein</fullName>
    </recommendedName>
</protein>
<dbReference type="VEuPathDB" id="FungiDB:SeMB42_g01581"/>
<dbReference type="InterPro" id="IPR036305">
    <property type="entry name" value="RGS_sf"/>
</dbReference>
<evidence type="ECO:0000313" key="4">
    <source>
        <dbReference type="Proteomes" id="UP000320475"/>
    </source>
</evidence>
<feature type="transmembrane region" description="Helical" evidence="1">
    <location>
        <begin position="354"/>
        <end position="374"/>
    </location>
</feature>
<dbReference type="EMBL" id="QEAM01000033">
    <property type="protein sequence ID" value="TPX49460.1"/>
    <property type="molecule type" value="Genomic_DNA"/>
</dbReference>
<feature type="transmembrane region" description="Helical" evidence="1">
    <location>
        <begin position="293"/>
        <end position="312"/>
    </location>
</feature>
<accession>A0A507DF38</accession>
<dbReference type="InterPro" id="IPR016137">
    <property type="entry name" value="RGS"/>
</dbReference>
<dbReference type="Proteomes" id="UP000320475">
    <property type="component" value="Unassembled WGS sequence"/>
</dbReference>
<organism evidence="3 4">
    <name type="scientific">Synchytrium endobioticum</name>
    <dbReference type="NCBI Taxonomy" id="286115"/>
    <lineage>
        <taxon>Eukaryota</taxon>
        <taxon>Fungi</taxon>
        <taxon>Fungi incertae sedis</taxon>
        <taxon>Chytridiomycota</taxon>
        <taxon>Chytridiomycota incertae sedis</taxon>
        <taxon>Chytridiomycetes</taxon>
        <taxon>Synchytriales</taxon>
        <taxon>Synchytriaceae</taxon>
        <taxon>Synchytrium</taxon>
    </lineage>
</organism>
<evidence type="ECO:0000256" key="1">
    <source>
        <dbReference type="SAM" id="Phobius"/>
    </source>
</evidence>
<proteinExistence type="predicted"/>
<name>A0A507DF38_9FUNG</name>
<dbReference type="PANTHER" id="PTHR39466:SF1">
    <property type="entry name" value="RGS DOMAIN-CONTAINING PROTEIN"/>
    <property type="match status" value="1"/>
</dbReference>
<dbReference type="AlphaFoldDB" id="A0A507DF38"/>
<dbReference type="InterPro" id="IPR044926">
    <property type="entry name" value="RGS_subdomain_2"/>
</dbReference>
<feature type="domain" description="RGS" evidence="2">
    <location>
        <begin position="159"/>
        <end position="252"/>
    </location>
</feature>
<keyword evidence="1" id="KW-0472">Membrane</keyword>
<comment type="caution">
    <text evidence="3">The sequence shown here is derived from an EMBL/GenBank/DDBJ whole genome shotgun (WGS) entry which is preliminary data.</text>
</comment>
<evidence type="ECO:0000313" key="3">
    <source>
        <dbReference type="EMBL" id="TPX49460.1"/>
    </source>
</evidence>
<reference evidence="3 4" key="1">
    <citation type="journal article" date="2019" name="Sci. Rep.">
        <title>Comparative genomics of chytrid fungi reveal insights into the obligate biotrophic and pathogenic lifestyle of Synchytrium endobioticum.</title>
        <authorList>
            <person name="van de Vossenberg B.T.L.H."/>
            <person name="Warris S."/>
            <person name="Nguyen H.D.T."/>
            <person name="van Gent-Pelzer M.P.E."/>
            <person name="Joly D.L."/>
            <person name="van de Geest H.C."/>
            <person name="Bonants P.J.M."/>
            <person name="Smith D.S."/>
            <person name="Levesque C.A."/>
            <person name="van der Lee T.A.J."/>
        </authorList>
    </citation>
    <scope>NUCLEOTIDE SEQUENCE [LARGE SCALE GENOMIC DNA]</scope>
    <source>
        <strain evidence="3 4">LEV6574</strain>
    </source>
</reference>
<sequence>MVKYRYGNAWAGQSTEATRQPARRRQPDMELICASGPESEVELESILAGETCPPLSLRDFAVYTRDSEHSEENVLFHLAIARYTEGYTRVIARDSRVSVVKTLKHSLSSPNKAAAPFANNVAPNASNNPPPTLTPEVSTDVNKVPNNAVPEFVLSSFGDDFEPPKMDPLQRRKIPSTAEELIQEVHFITDEFMNVGASMEVNITAAARKAALEELRLSLKNRLPPEPRVFHEVDREIKHLMRSYSLPKFIRDAATSNIKSTKTKINRFLAMIIDLVIVLTISLATALTYSSPYIRFVAFPFMCHGMCAVFTVKDNFCFWHGTMGTYELVDEGQTFVMQISEPVMKAWHNKKLMTLSYLSAIIGLCLTVALVFAIPPYF</sequence>
<keyword evidence="1" id="KW-0812">Transmembrane</keyword>
<dbReference type="Pfam" id="PF00615">
    <property type="entry name" value="RGS"/>
    <property type="match status" value="1"/>
</dbReference>
<gene>
    <name evidence="3" type="ORF">SeLEV6574_g01466</name>
</gene>
<keyword evidence="1" id="KW-1133">Transmembrane helix</keyword>